<reference evidence="5" key="5">
    <citation type="submission" date="2015-06" db="UniProtKB">
        <authorList>
            <consortium name="EnsemblFungi"/>
        </authorList>
    </citation>
    <scope>IDENTIFICATION</scope>
    <source>
        <strain evidence="5">ATCC 64411</strain>
    </source>
</reference>
<keyword evidence="6" id="KW-1185">Reference proteome</keyword>
<proteinExistence type="predicted"/>
<protein>
    <recommendedName>
        <fullName evidence="3">DUF1996 domain-containing protein</fullName>
    </recommendedName>
</protein>
<reference evidence="5" key="4">
    <citation type="journal article" date="2015" name="G3 (Bethesda)">
        <title>Genome sequences of three phytopathogenic species of the Magnaporthaceae family of fungi.</title>
        <authorList>
            <person name="Okagaki L.H."/>
            <person name="Nunes C.C."/>
            <person name="Sailsbery J."/>
            <person name="Clay B."/>
            <person name="Brown D."/>
            <person name="John T."/>
            <person name="Oh Y."/>
            <person name="Young N."/>
            <person name="Fitzgerald M."/>
            <person name="Haas B.J."/>
            <person name="Zeng Q."/>
            <person name="Young S."/>
            <person name="Adiconis X."/>
            <person name="Fan L."/>
            <person name="Levin J.Z."/>
            <person name="Mitchell T.K."/>
            <person name="Okubara P.A."/>
            <person name="Farman M.L."/>
            <person name="Kohn L.M."/>
            <person name="Birren B."/>
            <person name="Ma L.-J."/>
            <person name="Dean R.A."/>
        </authorList>
    </citation>
    <scope>NUCLEOTIDE SEQUENCE</scope>
    <source>
        <strain evidence="5">ATCC 64411 / 73-15</strain>
    </source>
</reference>
<dbReference type="STRING" id="644358.A0A0C4E989"/>
<evidence type="ECO:0000313" key="4">
    <source>
        <dbReference type="EMBL" id="KLU90204.1"/>
    </source>
</evidence>
<reference evidence="4" key="3">
    <citation type="submission" date="2011-03" db="EMBL/GenBank/DDBJ databases">
        <title>Annotation of Magnaporthe poae ATCC 64411.</title>
        <authorList>
            <person name="Ma L.-J."/>
            <person name="Dead R."/>
            <person name="Young S.K."/>
            <person name="Zeng Q."/>
            <person name="Gargeya S."/>
            <person name="Fitzgerald M."/>
            <person name="Haas B."/>
            <person name="Abouelleil A."/>
            <person name="Alvarado L."/>
            <person name="Arachchi H.M."/>
            <person name="Berlin A."/>
            <person name="Brown A."/>
            <person name="Chapman S.B."/>
            <person name="Chen Z."/>
            <person name="Dunbar C."/>
            <person name="Freedman E."/>
            <person name="Gearin G."/>
            <person name="Gellesch M."/>
            <person name="Goldberg J."/>
            <person name="Griggs A."/>
            <person name="Gujja S."/>
            <person name="Heiman D."/>
            <person name="Howarth C."/>
            <person name="Larson L."/>
            <person name="Lui A."/>
            <person name="MacDonald P.J.P."/>
            <person name="Mehta T."/>
            <person name="Montmayeur A."/>
            <person name="Murphy C."/>
            <person name="Neiman D."/>
            <person name="Pearson M."/>
            <person name="Priest M."/>
            <person name="Roberts A."/>
            <person name="Saif S."/>
            <person name="Shea T."/>
            <person name="Shenoy N."/>
            <person name="Sisk P."/>
            <person name="Stolte C."/>
            <person name="Sykes S."/>
            <person name="Yandava C."/>
            <person name="Wortman J."/>
            <person name="Nusbaum C."/>
            <person name="Birren B."/>
        </authorList>
    </citation>
    <scope>NUCLEOTIDE SEQUENCE</scope>
    <source>
        <strain evidence="4">ATCC 64411</strain>
    </source>
</reference>
<evidence type="ECO:0000313" key="5">
    <source>
        <dbReference type="EnsemblFungi" id="MAPG_09168T0"/>
    </source>
</evidence>
<sequence length="333" mass="36798">MMPSSSLLSRGALAGSLFAQAALAYTQVNYPSPFMTKNIDPIIFPGAYDKSHLHSFFGADGVTANTKKSEELQKSCTNADNPNDLSVYWVPTLLYTKDAGKTYEPVPVSRFTAYYNLGEDPAEVAIPQNLTMVAGDAQAKTAAEMPAGAKVQWMCESEKTGFPADRNGWPSKTCSTHLQTLLYFPQCVNVETLKTAYKDRSHGTQNWCPQDMKRMPQLRFSIRYDLRRVLPQGWDGEAPLRQACGSNIYCSHGDFINGWTPKAAENMIATTNDKRKYSAVDGERGKAGEKQTCKQKDADPGHGTSDYAQSVKVMTKRSVEAAGWTSRSRMLKI</sequence>
<dbReference type="Proteomes" id="UP000011715">
    <property type="component" value="Unassembled WGS sequence"/>
</dbReference>
<gene>
    <name evidence="4" type="ORF">MAPG_09168</name>
</gene>
<dbReference type="EnsemblFungi" id="MAPG_09168T0">
    <property type="protein sequence ID" value="MAPG_09168T0"/>
    <property type="gene ID" value="MAPG_09168"/>
</dbReference>
<dbReference type="PANTHER" id="PTHR43662:SF12">
    <property type="entry name" value="DUF1996 DOMAIN-CONTAINING PROTEIN-RELATED"/>
    <property type="match status" value="1"/>
</dbReference>
<dbReference type="EMBL" id="GL876974">
    <property type="protein sequence ID" value="KLU90204.1"/>
    <property type="molecule type" value="Genomic_DNA"/>
</dbReference>
<dbReference type="OrthoDB" id="74764at2759"/>
<feature type="domain" description="DUF1996" evidence="3">
    <location>
        <begin position="40"/>
        <end position="259"/>
    </location>
</feature>
<dbReference type="EMBL" id="ADBL01002246">
    <property type="status" value="NOT_ANNOTATED_CDS"/>
    <property type="molecule type" value="Genomic_DNA"/>
</dbReference>
<evidence type="ECO:0000313" key="6">
    <source>
        <dbReference type="Proteomes" id="UP000011715"/>
    </source>
</evidence>
<evidence type="ECO:0000259" key="3">
    <source>
        <dbReference type="Pfam" id="PF09362"/>
    </source>
</evidence>
<feature type="chain" id="PRO_5009385871" description="DUF1996 domain-containing protein" evidence="2">
    <location>
        <begin position="25"/>
        <end position="333"/>
    </location>
</feature>
<evidence type="ECO:0000256" key="2">
    <source>
        <dbReference type="SAM" id="SignalP"/>
    </source>
</evidence>
<dbReference type="PANTHER" id="PTHR43662">
    <property type="match status" value="1"/>
</dbReference>
<dbReference type="OMA" id="VMRFSAY"/>
<dbReference type="InterPro" id="IPR018535">
    <property type="entry name" value="DUF1996"/>
</dbReference>
<feature type="compositionally biased region" description="Basic and acidic residues" evidence="1">
    <location>
        <begin position="279"/>
        <end position="300"/>
    </location>
</feature>
<dbReference type="Pfam" id="PF09362">
    <property type="entry name" value="DUF1996"/>
    <property type="match status" value="1"/>
</dbReference>
<feature type="signal peptide" evidence="2">
    <location>
        <begin position="1"/>
        <end position="24"/>
    </location>
</feature>
<reference evidence="4" key="1">
    <citation type="submission" date="2010-05" db="EMBL/GenBank/DDBJ databases">
        <title>The Genome Sequence of Magnaporthe poae strain ATCC 64411.</title>
        <authorList>
            <consortium name="The Broad Institute Genome Sequencing Platform"/>
            <consortium name="Broad Institute Genome Sequencing Center for Infectious Disease"/>
            <person name="Ma L.-J."/>
            <person name="Dead R."/>
            <person name="Young S."/>
            <person name="Zeng Q."/>
            <person name="Koehrsen M."/>
            <person name="Alvarado L."/>
            <person name="Berlin A."/>
            <person name="Chapman S.B."/>
            <person name="Chen Z."/>
            <person name="Freedman E."/>
            <person name="Gellesch M."/>
            <person name="Goldberg J."/>
            <person name="Griggs A."/>
            <person name="Gujja S."/>
            <person name="Heilman E.R."/>
            <person name="Heiman D."/>
            <person name="Hepburn T."/>
            <person name="Howarth C."/>
            <person name="Jen D."/>
            <person name="Larson L."/>
            <person name="Mehta T."/>
            <person name="Neiman D."/>
            <person name="Pearson M."/>
            <person name="Roberts A."/>
            <person name="Saif S."/>
            <person name="Shea T."/>
            <person name="Shenoy N."/>
            <person name="Sisk P."/>
            <person name="Stolte C."/>
            <person name="Sykes S."/>
            <person name="Walk T."/>
            <person name="White J."/>
            <person name="Yandava C."/>
            <person name="Haas B."/>
            <person name="Nusbaum C."/>
            <person name="Birren B."/>
        </authorList>
    </citation>
    <scope>NUCLEOTIDE SEQUENCE</scope>
    <source>
        <strain evidence="4">ATCC 64411</strain>
    </source>
</reference>
<feature type="region of interest" description="Disordered" evidence="1">
    <location>
        <begin position="279"/>
        <end position="306"/>
    </location>
</feature>
<keyword evidence="2" id="KW-0732">Signal</keyword>
<name>A0A0C4E989_MAGP6</name>
<reference evidence="6" key="2">
    <citation type="submission" date="2010-05" db="EMBL/GenBank/DDBJ databases">
        <title>The genome sequence of Magnaporthe poae strain ATCC 64411.</title>
        <authorList>
            <person name="Ma L.-J."/>
            <person name="Dead R."/>
            <person name="Young S."/>
            <person name="Zeng Q."/>
            <person name="Koehrsen M."/>
            <person name="Alvarado L."/>
            <person name="Berlin A."/>
            <person name="Chapman S.B."/>
            <person name="Chen Z."/>
            <person name="Freedman E."/>
            <person name="Gellesch M."/>
            <person name="Goldberg J."/>
            <person name="Griggs A."/>
            <person name="Gujja S."/>
            <person name="Heilman E.R."/>
            <person name="Heiman D."/>
            <person name="Hepburn T."/>
            <person name="Howarth C."/>
            <person name="Jen D."/>
            <person name="Larson L."/>
            <person name="Mehta T."/>
            <person name="Neiman D."/>
            <person name="Pearson M."/>
            <person name="Roberts A."/>
            <person name="Saif S."/>
            <person name="Shea T."/>
            <person name="Shenoy N."/>
            <person name="Sisk P."/>
            <person name="Stolte C."/>
            <person name="Sykes S."/>
            <person name="Walk T."/>
            <person name="White J."/>
            <person name="Yandava C."/>
            <person name="Haas B."/>
            <person name="Nusbaum C."/>
            <person name="Birren B."/>
        </authorList>
    </citation>
    <scope>NUCLEOTIDE SEQUENCE [LARGE SCALE GENOMIC DNA]</scope>
    <source>
        <strain evidence="6">ATCC 64411 / 73-15</strain>
    </source>
</reference>
<accession>A0A0C4E989</accession>
<evidence type="ECO:0000256" key="1">
    <source>
        <dbReference type="SAM" id="MobiDB-lite"/>
    </source>
</evidence>
<dbReference type="VEuPathDB" id="FungiDB:MAPG_09168"/>
<dbReference type="eggNOG" id="ENOG502RX74">
    <property type="taxonomic scope" value="Eukaryota"/>
</dbReference>
<dbReference type="AlphaFoldDB" id="A0A0C4E989"/>
<organism evidence="5 6">
    <name type="scientific">Magnaporthiopsis poae (strain ATCC 64411 / 73-15)</name>
    <name type="common">Kentucky bluegrass fungus</name>
    <name type="synonym">Magnaporthe poae</name>
    <dbReference type="NCBI Taxonomy" id="644358"/>
    <lineage>
        <taxon>Eukaryota</taxon>
        <taxon>Fungi</taxon>
        <taxon>Dikarya</taxon>
        <taxon>Ascomycota</taxon>
        <taxon>Pezizomycotina</taxon>
        <taxon>Sordariomycetes</taxon>
        <taxon>Sordariomycetidae</taxon>
        <taxon>Magnaporthales</taxon>
        <taxon>Magnaporthaceae</taxon>
        <taxon>Magnaporthiopsis</taxon>
    </lineage>
</organism>